<gene>
    <name evidence="2" type="ORF">FW781_04835</name>
</gene>
<evidence type="ECO:0000259" key="1">
    <source>
        <dbReference type="Pfam" id="PF13391"/>
    </source>
</evidence>
<organism evidence="2 3">
    <name type="scientific">Chryseobacterium panacisoli</name>
    <dbReference type="NCBI Taxonomy" id="1807141"/>
    <lineage>
        <taxon>Bacteria</taxon>
        <taxon>Pseudomonadati</taxon>
        <taxon>Bacteroidota</taxon>
        <taxon>Flavobacteriia</taxon>
        <taxon>Flavobacteriales</taxon>
        <taxon>Weeksellaceae</taxon>
        <taxon>Chryseobacterium group</taxon>
        <taxon>Chryseobacterium</taxon>
    </lineage>
</organism>
<accession>A0A5D8ZWB3</accession>
<dbReference type="InterPro" id="IPR003615">
    <property type="entry name" value="HNH_nuc"/>
</dbReference>
<name>A0A5D8ZWB3_9FLAO</name>
<proteinExistence type="predicted"/>
<feature type="domain" description="HNH nuclease" evidence="1">
    <location>
        <begin position="161"/>
        <end position="212"/>
    </location>
</feature>
<keyword evidence="3" id="KW-1185">Reference proteome</keyword>
<sequence length="266" mass="31027">MNWVKENRNQLAINNYVRKADAKTNYWLDLSEGRINHYKELTSDNFNIIIYGDEDIETDFYIIPFEELKHLLLENTFAKSEGRRRWIGNIINHHISLSNTGVKLNIAHRYSVPISLVIEPLILSTEGTNDYAIENAKREIQIRIKQSAFRKKVLENFDHKCCLTGVTENELLVASHIIPWATKIDTRVSPHNGLCLSTLYDSLFDKGYFTLNEKYEVIITSKLDELSLQTQNWLNEIFGKVISNPVKYEISQIALEYHRNTIFDKF</sequence>
<dbReference type="Pfam" id="PF13391">
    <property type="entry name" value="HNH_2"/>
    <property type="match status" value="1"/>
</dbReference>
<keyword evidence="2" id="KW-0614">Plasmid</keyword>
<reference evidence="2 3" key="1">
    <citation type="submission" date="2019-08" db="EMBL/GenBank/DDBJ databases">
        <title>Draft genome sequence of Chryseobacterium sp. Gsoil 183.</title>
        <authorList>
            <person name="Im W.-T."/>
        </authorList>
    </citation>
    <scope>NUCLEOTIDE SEQUENCE [LARGE SCALE GENOMIC DNA]</scope>
    <source>
        <strain evidence="2 3">Gsoil 183</strain>
        <plasmid evidence="2">unnamed1</plasmid>
    </source>
</reference>
<dbReference type="RefSeq" id="WP_149386376.1">
    <property type="nucleotide sequence ID" value="NZ_VTRU01000001.1"/>
</dbReference>
<evidence type="ECO:0000313" key="3">
    <source>
        <dbReference type="Proteomes" id="UP000323884"/>
    </source>
</evidence>
<dbReference type="AlphaFoldDB" id="A0A5D8ZWB3"/>
<geneLocation type="plasmid" evidence="2">
    <name>unnamed1</name>
</geneLocation>
<dbReference type="EMBL" id="VTRU01000001">
    <property type="protein sequence ID" value="TZF99255.1"/>
    <property type="molecule type" value="Genomic_DNA"/>
</dbReference>
<dbReference type="Proteomes" id="UP000323884">
    <property type="component" value="Unassembled WGS sequence"/>
</dbReference>
<evidence type="ECO:0000313" key="2">
    <source>
        <dbReference type="EMBL" id="TZF99255.1"/>
    </source>
</evidence>
<comment type="caution">
    <text evidence="2">The sequence shown here is derived from an EMBL/GenBank/DDBJ whole genome shotgun (WGS) entry which is preliminary data.</text>
</comment>
<protein>
    <recommendedName>
        <fullName evidence="1">HNH nuclease domain-containing protein</fullName>
    </recommendedName>
</protein>
<dbReference type="OrthoDB" id="67788at2"/>